<sequence>MTSEIPKGLVLGLALLNIFVSNTDGGIEISLSKLAAINKQCGALHTLEERDGIHRRLVPPEREEPTLDIMDIQKYGQLLLKTDVSQFDWIVHQEEK</sequence>
<evidence type="ECO:0000313" key="3">
    <source>
        <dbReference type="Proteomes" id="UP000269221"/>
    </source>
</evidence>
<feature type="chain" id="PRO_5018155730" evidence="1">
    <location>
        <begin position="26"/>
        <end position="96"/>
    </location>
</feature>
<dbReference type="EMBL" id="QRBI01000123">
    <property type="protein sequence ID" value="RMC04923.1"/>
    <property type="molecule type" value="Genomic_DNA"/>
</dbReference>
<gene>
    <name evidence="2" type="ORF">DUI87_18098</name>
</gene>
<reference evidence="2 3" key="1">
    <citation type="submission" date="2018-07" db="EMBL/GenBank/DDBJ databases">
        <title>A high quality draft genome assembly of the barn swallow (H. rustica rustica).</title>
        <authorList>
            <person name="Formenti G."/>
            <person name="Chiara M."/>
            <person name="Poveda L."/>
            <person name="Francoijs K.-J."/>
            <person name="Bonisoli-Alquati A."/>
            <person name="Canova L."/>
            <person name="Gianfranceschi L."/>
            <person name="Horner D.S."/>
            <person name="Saino N."/>
        </authorList>
    </citation>
    <scope>NUCLEOTIDE SEQUENCE [LARGE SCALE GENOMIC DNA]</scope>
    <source>
        <strain evidence="2">Chelidonia</strain>
        <tissue evidence="2">Blood</tissue>
    </source>
</reference>
<keyword evidence="1" id="KW-0732">Signal</keyword>
<evidence type="ECO:0000256" key="1">
    <source>
        <dbReference type="SAM" id="SignalP"/>
    </source>
</evidence>
<proteinExistence type="predicted"/>
<keyword evidence="3" id="KW-1185">Reference proteome</keyword>
<comment type="caution">
    <text evidence="2">The sequence shown here is derived from an EMBL/GenBank/DDBJ whole genome shotgun (WGS) entry which is preliminary data.</text>
</comment>
<dbReference type="AlphaFoldDB" id="A0A3M0JV54"/>
<feature type="signal peptide" evidence="1">
    <location>
        <begin position="1"/>
        <end position="25"/>
    </location>
</feature>
<protein>
    <submittedName>
        <fullName evidence="2">Uncharacterized protein</fullName>
    </submittedName>
</protein>
<evidence type="ECO:0000313" key="2">
    <source>
        <dbReference type="EMBL" id="RMC04923.1"/>
    </source>
</evidence>
<accession>A0A3M0JV54</accession>
<organism evidence="2 3">
    <name type="scientific">Hirundo rustica rustica</name>
    <dbReference type="NCBI Taxonomy" id="333673"/>
    <lineage>
        <taxon>Eukaryota</taxon>
        <taxon>Metazoa</taxon>
        <taxon>Chordata</taxon>
        <taxon>Craniata</taxon>
        <taxon>Vertebrata</taxon>
        <taxon>Euteleostomi</taxon>
        <taxon>Archelosauria</taxon>
        <taxon>Archosauria</taxon>
        <taxon>Dinosauria</taxon>
        <taxon>Saurischia</taxon>
        <taxon>Theropoda</taxon>
        <taxon>Coelurosauria</taxon>
        <taxon>Aves</taxon>
        <taxon>Neognathae</taxon>
        <taxon>Neoaves</taxon>
        <taxon>Telluraves</taxon>
        <taxon>Australaves</taxon>
        <taxon>Passeriformes</taxon>
        <taxon>Sylvioidea</taxon>
        <taxon>Hirundinidae</taxon>
        <taxon>Hirundo</taxon>
    </lineage>
</organism>
<name>A0A3M0JV54_HIRRU</name>
<dbReference type="Proteomes" id="UP000269221">
    <property type="component" value="Unassembled WGS sequence"/>
</dbReference>